<proteinExistence type="predicted"/>
<dbReference type="AlphaFoldDB" id="A0A8R7U0H7"/>
<dbReference type="Gramene" id="TuG1812G0300004467.01.T01">
    <property type="protein sequence ID" value="TuG1812G0300004467.01.T01"/>
    <property type="gene ID" value="TuG1812G0300004467.01"/>
</dbReference>
<protein>
    <submittedName>
        <fullName evidence="2">Uncharacterized protein</fullName>
    </submittedName>
</protein>
<feature type="region of interest" description="Disordered" evidence="1">
    <location>
        <begin position="1"/>
        <end position="59"/>
    </location>
</feature>
<dbReference type="EnsemblPlants" id="TuG1812G0300004467.01.T01">
    <property type="protein sequence ID" value="TuG1812G0300004467.01.T01"/>
    <property type="gene ID" value="TuG1812G0300004467.01"/>
</dbReference>
<feature type="compositionally biased region" description="Basic and acidic residues" evidence="1">
    <location>
        <begin position="1"/>
        <end position="15"/>
    </location>
</feature>
<sequence>MADKQNNKGKEKMRCSESLSDDSDSDSVRPCKRPRRAAPETTPEQQSAQGSLKIRDRKGWQHGTIIDGNRNWQCKYCPMVGRSGGV</sequence>
<keyword evidence="3" id="KW-1185">Reference proteome</keyword>
<evidence type="ECO:0000256" key="1">
    <source>
        <dbReference type="SAM" id="MobiDB-lite"/>
    </source>
</evidence>
<reference evidence="2" key="3">
    <citation type="submission" date="2022-06" db="UniProtKB">
        <authorList>
            <consortium name="EnsemblPlants"/>
        </authorList>
    </citation>
    <scope>IDENTIFICATION</scope>
</reference>
<evidence type="ECO:0000313" key="2">
    <source>
        <dbReference type="EnsemblPlants" id="TuG1812G0300004467.01.T01"/>
    </source>
</evidence>
<evidence type="ECO:0000313" key="3">
    <source>
        <dbReference type="Proteomes" id="UP000015106"/>
    </source>
</evidence>
<reference evidence="3" key="1">
    <citation type="journal article" date="2013" name="Nature">
        <title>Draft genome of the wheat A-genome progenitor Triticum urartu.</title>
        <authorList>
            <person name="Ling H.Q."/>
            <person name="Zhao S."/>
            <person name="Liu D."/>
            <person name="Wang J."/>
            <person name="Sun H."/>
            <person name="Zhang C."/>
            <person name="Fan H."/>
            <person name="Li D."/>
            <person name="Dong L."/>
            <person name="Tao Y."/>
            <person name="Gao C."/>
            <person name="Wu H."/>
            <person name="Li Y."/>
            <person name="Cui Y."/>
            <person name="Guo X."/>
            <person name="Zheng S."/>
            <person name="Wang B."/>
            <person name="Yu K."/>
            <person name="Liang Q."/>
            <person name="Yang W."/>
            <person name="Lou X."/>
            <person name="Chen J."/>
            <person name="Feng M."/>
            <person name="Jian J."/>
            <person name="Zhang X."/>
            <person name="Luo G."/>
            <person name="Jiang Y."/>
            <person name="Liu J."/>
            <person name="Wang Z."/>
            <person name="Sha Y."/>
            <person name="Zhang B."/>
            <person name="Wu H."/>
            <person name="Tang D."/>
            <person name="Shen Q."/>
            <person name="Xue P."/>
            <person name="Zou S."/>
            <person name="Wang X."/>
            <person name="Liu X."/>
            <person name="Wang F."/>
            <person name="Yang Y."/>
            <person name="An X."/>
            <person name="Dong Z."/>
            <person name="Zhang K."/>
            <person name="Zhang X."/>
            <person name="Luo M.C."/>
            <person name="Dvorak J."/>
            <person name="Tong Y."/>
            <person name="Wang J."/>
            <person name="Yang H."/>
            <person name="Li Z."/>
            <person name="Wang D."/>
            <person name="Zhang A."/>
            <person name="Wang J."/>
        </authorList>
    </citation>
    <scope>NUCLEOTIDE SEQUENCE</scope>
    <source>
        <strain evidence="3">cv. G1812</strain>
    </source>
</reference>
<reference evidence="2" key="2">
    <citation type="submission" date="2018-03" db="EMBL/GenBank/DDBJ databases">
        <title>The Triticum urartu genome reveals the dynamic nature of wheat genome evolution.</title>
        <authorList>
            <person name="Ling H."/>
            <person name="Ma B."/>
            <person name="Shi X."/>
            <person name="Liu H."/>
            <person name="Dong L."/>
            <person name="Sun H."/>
            <person name="Cao Y."/>
            <person name="Gao Q."/>
            <person name="Zheng S."/>
            <person name="Li Y."/>
            <person name="Yu Y."/>
            <person name="Du H."/>
            <person name="Qi M."/>
            <person name="Li Y."/>
            <person name="Yu H."/>
            <person name="Cui Y."/>
            <person name="Wang N."/>
            <person name="Chen C."/>
            <person name="Wu H."/>
            <person name="Zhao Y."/>
            <person name="Zhang J."/>
            <person name="Li Y."/>
            <person name="Zhou W."/>
            <person name="Zhang B."/>
            <person name="Hu W."/>
            <person name="Eijk M."/>
            <person name="Tang J."/>
            <person name="Witsenboer H."/>
            <person name="Zhao S."/>
            <person name="Li Z."/>
            <person name="Zhang A."/>
            <person name="Wang D."/>
            <person name="Liang C."/>
        </authorList>
    </citation>
    <scope>NUCLEOTIDE SEQUENCE [LARGE SCALE GENOMIC DNA]</scope>
    <source>
        <strain evidence="2">cv. G1812</strain>
    </source>
</reference>
<name>A0A8R7U0H7_TRIUA</name>
<dbReference type="Proteomes" id="UP000015106">
    <property type="component" value="Chromosome 3"/>
</dbReference>
<accession>A0A8R7U0H7</accession>
<organism evidence="2 3">
    <name type="scientific">Triticum urartu</name>
    <name type="common">Red wild einkorn</name>
    <name type="synonym">Crithodium urartu</name>
    <dbReference type="NCBI Taxonomy" id="4572"/>
    <lineage>
        <taxon>Eukaryota</taxon>
        <taxon>Viridiplantae</taxon>
        <taxon>Streptophyta</taxon>
        <taxon>Embryophyta</taxon>
        <taxon>Tracheophyta</taxon>
        <taxon>Spermatophyta</taxon>
        <taxon>Magnoliopsida</taxon>
        <taxon>Liliopsida</taxon>
        <taxon>Poales</taxon>
        <taxon>Poaceae</taxon>
        <taxon>BOP clade</taxon>
        <taxon>Pooideae</taxon>
        <taxon>Triticodae</taxon>
        <taxon>Triticeae</taxon>
        <taxon>Triticinae</taxon>
        <taxon>Triticum</taxon>
    </lineage>
</organism>